<reference evidence="1 2" key="1">
    <citation type="journal article" date="2024" name="BMC Genomics">
        <title>De novo assembly and annotation of Popillia japonica's genome with initial clues to its potential as an invasive pest.</title>
        <authorList>
            <person name="Cucini C."/>
            <person name="Boschi S."/>
            <person name="Funari R."/>
            <person name="Cardaioli E."/>
            <person name="Iannotti N."/>
            <person name="Marturano G."/>
            <person name="Paoli F."/>
            <person name="Bruttini M."/>
            <person name="Carapelli A."/>
            <person name="Frati F."/>
            <person name="Nardi F."/>
        </authorList>
    </citation>
    <scope>NUCLEOTIDE SEQUENCE [LARGE SCALE GENOMIC DNA]</scope>
    <source>
        <strain evidence="1">DMR45628</strain>
    </source>
</reference>
<keyword evidence="2" id="KW-1185">Reference proteome</keyword>
<accession>A0AAW1N855</accession>
<gene>
    <name evidence="1" type="ORF">QE152_g1269</name>
</gene>
<sequence length="150" mass="16929">MASEAITTRNAKEPEWFGKCGWPNAGKLGLTDRMTDRLLFLHDTTTLPATCQFVLVGKRVTTKTKEEKEREDPTNVKFLYTSREGCLGRQHISTGTRAFGLVEVNWCKDIEFSKITTYVQINGPFSIVTPINRHTELEPLLKSKAAKPNN</sequence>
<dbReference type="Proteomes" id="UP001458880">
    <property type="component" value="Unassembled WGS sequence"/>
</dbReference>
<organism evidence="1 2">
    <name type="scientific">Popillia japonica</name>
    <name type="common">Japanese beetle</name>
    <dbReference type="NCBI Taxonomy" id="7064"/>
    <lineage>
        <taxon>Eukaryota</taxon>
        <taxon>Metazoa</taxon>
        <taxon>Ecdysozoa</taxon>
        <taxon>Arthropoda</taxon>
        <taxon>Hexapoda</taxon>
        <taxon>Insecta</taxon>
        <taxon>Pterygota</taxon>
        <taxon>Neoptera</taxon>
        <taxon>Endopterygota</taxon>
        <taxon>Coleoptera</taxon>
        <taxon>Polyphaga</taxon>
        <taxon>Scarabaeiformia</taxon>
        <taxon>Scarabaeidae</taxon>
        <taxon>Rutelinae</taxon>
        <taxon>Popillia</taxon>
    </lineage>
</organism>
<dbReference type="AlphaFoldDB" id="A0AAW1N855"/>
<dbReference type="EMBL" id="JASPKY010000007">
    <property type="protein sequence ID" value="KAK9754517.1"/>
    <property type="molecule type" value="Genomic_DNA"/>
</dbReference>
<name>A0AAW1N855_POPJA</name>
<evidence type="ECO:0000313" key="1">
    <source>
        <dbReference type="EMBL" id="KAK9754517.1"/>
    </source>
</evidence>
<evidence type="ECO:0000313" key="2">
    <source>
        <dbReference type="Proteomes" id="UP001458880"/>
    </source>
</evidence>
<proteinExistence type="predicted"/>
<protein>
    <submittedName>
        <fullName evidence="1">Uncharacterized protein</fullName>
    </submittedName>
</protein>
<comment type="caution">
    <text evidence="1">The sequence shown here is derived from an EMBL/GenBank/DDBJ whole genome shotgun (WGS) entry which is preliminary data.</text>
</comment>